<dbReference type="SUPFAM" id="SSF54593">
    <property type="entry name" value="Glyoxalase/Bleomycin resistance protein/Dihydroxybiphenyl dioxygenase"/>
    <property type="match status" value="1"/>
</dbReference>
<dbReference type="InterPro" id="IPR052537">
    <property type="entry name" value="Extradiol_RC_dioxygenase"/>
</dbReference>
<sequence>MKIHHISLLTGNFDRNFQFYVGILGLRLIKNSVNQGNIYMRHVYYGDFMGTPGTVLTFFPDQRFDRPREAGSNFLNGLKLGIPHGTSGFWAKRLTEANITVKELETGLAFEDFDQIPIILQETDSQLRDWHVNPLTDVPATKQLTGILGTTMGVPDIEASQQFLRDVVGTETGLELVKTEMTTKHVWGRGSVDHIAYAVADRLELDQLWEEAENLGYTRETYVDRGYFTSVYLLEPGGNRIEFATMAPGFTLDEPLNSLGTTFALPPRFEAERAALLRYYQRQGVSFEQVPSYQMPLEDVKFEIGEQLRDSKFD</sequence>
<proteinExistence type="predicted"/>
<reference evidence="2 3" key="1">
    <citation type="submission" date="2019-01" db="EMBL/GenBank/DDBJ databases">
        <title>Weissella sp. nov., a novel lactic acid bacterium isolated from animal feces.</title>
        <authorList>
            <person name="Wang L.-T."/>
        </authorList>
    </citation>
    <scope>NUCLEOTIDE SEQUENCE [LARGE SCALE GENOMIC DNA]</scope>
    <source>
        <strain evidence="2 3">8H-2</strain>
    </source>
</reference>
<accession>A0A6C2C9I1</accession>
<dbReference type="Gene3D" id="3.10.180.10">
    <property type="entry name" value="2,3-Dihydroxybiphenyl 1,2-Dioxygenase, domain 1"/>
    <property type="match status" value="2"/>
</dbReference>
<name>A0A6C2C9I1_9LACO</name>
<dbReference type="RefSeq" id="WP_148622165.1">
    <property type="nucleotide sequence ID" value="NZ_SDGZ01000010.1"/>
</dbReference>
<evidence type="ECO:0000313" key="3">
    <source>
        <dbReference type="Proteomes" id="UP000371977"/>
    </source>
</evidence>
<dbReference type="Pfam" id="PF00903">
    <property type="entry name" value="Glyoxalase"/>
    <property type="match status" value="1"/>
</dbReference>
<dbReference type="InterPro" id="IPR029068">
    <property type="entry name" value="Glyas_Bleomycin-R_OHBP_Dase"/>
</dbReference>
<gene>
    <name evidence="2" type="ORF">ESZ50_03255</name>
</gene>
<dbReference type="GO" id="GO:0051213">
    <property type="term" value="F:dioxygenase activity"/>
    <property type="evidence" value="ECO:0007669"/>
    <property type="project" value="UniProtKB-KW"/>
</dbReference>
<evidence type="ECO:0000313" key="2">
    <source>
        <dbReference type="EMBL" id="TYC50083.1"/>
    </source>
</evidence>
<protein>
    <submittedName>
        <fullName evidence="2">Ring-cleaving dioxygenase</fullName>
    </submittedName>
</protein>
<dbReference type="InterPro" id="IPR004360">
    <property type="entry name" value="Glyas_Fos-R_dOase_dom"/>
</dbReference>
<dbReference type="EMBL" id="SDGZ01000010">
    <property type="protein sequence ID" value="TYC50083.1"/>
    <property type="molecule type" value="Genomic_DNA"/>
</dbReference>
<keyword evidence="2" id="KW-0560">Oxidoreductase</keyword>
<organism evidence="2 3">
    <name type="scientific">Weissella muntiaci</name>
    <dbReference type="NCBI Taxonomy" id="2508881"/>
    <lineage>
        <taxon>Bacteria</taxon>
        <taxon>Bacillati</taxon>
        <taxon>Bacillota</taxon>
        <taxon>Bacilli</taxon>
        <taxon>Lactobacillales</taxon>
        <taxon>Lactobacillaceae</taxon>
        <taxon>Weissella</taxon>
    </lineage>
</organism>
<dbReference type="PANTHER" id="PTHR36110:SF4">
    <property type="entry name" value="RING-CLEAVING DIOXYGENASE MHQA-RELATED"/>
    <property type="match status" value="1"/>
</dbReference>
<dbReference type="AlphaFoldDB" id="A0A6C2C9I1"/>
<evidence type="ECO:0000259" key="1">
    <source>
        <dbReference type="Pfam" id="PF00903"/>
    </source>
</evidence>
<dbReference type="Proteomes" id="UP000371977">
    <property type="component" value="Unassembled WGS sequence"/>
</dbReference>
<feature type="domain" description="Glyoxalase/fosfomycin resistance/dioxygenase" evidence="1">
    <location>
        <begin position="2"/>
        <end position="38"/>
    </location>
</feature>
<keyword evidence="3" id="KW-1185">Reference proteome</keyword>
<dbReference type="PANTHER" id="PTHR36110">
    <property type="entry name" value="RING-CLEAVING DIOXYGENASE MHQE-RELATED"/>
    <property type="match status" value="1"/>
</dbReference>
<dbReference type="OrthoDB" id="9785698at2"/>
<keyword evidence="2" id="KW-0223">Dioxygenase</keyword>
<comment type="caution">
    <text evidence="2">The sequence shown here is derived from an EMBL/GenBank/DDBJ whole genome shotgun (WGS) entry which is preliminary data.</text>
</comment>